<name>K4IHB8_PSYTT</name>
<dbReference type="OrthoDB" id="4301792at2"/>
<dbReference type="KEGG" id="ptq:P700755_003280"/>
<dbReference type="RefSeq" id="WP_015025477.1">
    <property type="nucleotide sequence ID" value="NC_018721.1"/>
</dbReference>
<sequence>MKQLLLILIISLTACNGQTKQADKTIEKQIVSSHFQTPDSTYVILDYKSDWHWIFKDAELTTLSENELNEVEKIIEQAIKENNEQQRESLEKHNTIYANNRWTETGFELKTKGFKRQYVTIINDKGQKEIWINFFCNDWGSENWRSELMEVNDGGNCYFNLKVNLKKKTYSELYINGYA</sequence>
<keyword evidence="2" id="KW-1185">Reference proteome</keyword>
<evidence type="ECO:0000313" key="2">
    <source>
        <dbReference type="Proteomes" id="UP000008514"/>
    </source>
</evidence>
<protein>
    <recommendedName>
        <fullName evidence="3">Lipoprotein</fullName>
    </recommendedName>
</protein>
<dbReference type="EMBL" id="CP003879">
    <property type="protein sequence ID" value="AFU69927.1"/>
    <property type="molecule type" value="Genomic_DNA"/>
</dbReference>
<gene>
    <name evidence="1" type="ordered locus">P700755_003280</name>
</gene>
<dbReference type="eggNOG" id="ENOG5033F1K">
    <property type="taxonomic scope" value="Bacteria"/>
</dbReference>
<dbReference type="Proteomes" id="UP000008514">
    <property type="component" value="Chromosome"/>
</dbReference>
<dbReference type="PROSITE" id="PS51257">
    <property type="entry name" value="PROKAR_LIPOPROTEIN"/>
    <property type="match status" value="1"/>
</dbReference>
<evidence type="ECO:0000313" key="1">
    <source>
        <dbReference type="EMBL" id="AFU69927.1"/>
    </source>
</evidence>
<reference evidence="1" key="1">
    <citation type="submission" date="2006-03" db="EMBL/GenBank/DDBJ databases">
        <authorList>
            <person name="Bowman J."/>
            <person name="Ferriera S."/>
            <person name="Johnson J."/>
            <person name="Kravitz S."/>
            <person name="Halpern A."/>
            <person name="Remington K."/>
            <person name="Beeson K."/>
            <person name="Tran B."/>
            <person name="Rogers Y.-H."/>
            <person name="Friedman R."/>
            <person name="Venter J.C."/>
        </authorList>
    </citation>
    <scope>NUCLEOTIDE SEQUENCE [LARGE SCALE GENOMIC DNA]</scope>
    <source>
        <strain evidence="1">ATCC 700755</strain>
    </source>
</reference>
<dbReference type="HOGENOM" id="CLU_1545346_0_0_10"/>
<reference evidence="1" key="2">
    <citation type="submission" date="2012-09" db="EMBL/GenBank/DDBJ databases">
        <title>The complete sequence of Psychroflexus torquis an extreme psychrophile from sea-ice that is stimulated by light.</title>
        <authorList>
            <person name="Feng S."/>
            <person name="Powell S.M."/>
            <person name="Bowman J.P."/>
        </authorList>
    </citation>
    <scope>NUCLEOTIDE SEQUENCE [LARGE SCALE GENOMIC DNA]</scope>
    <source>
        <strain evidence="1">ATCC 700755</strain>
    </source>
</reference>
<dbReference type="AlphaFoldDB" id="K4IHB8"/>
<proteinExistence type="predicted"/>
<accession>K4IHB8</accession>
<organism evidence="1 2">
    <name type="scientific">Psychroflexus torquis (strain ATCC 700755 / CIP 106069 / ACAM 623)</name>
    <dbReference type="NCBI Taxonomy" id="313595"/>
    <lineage>
        <taxon>Bacteria</taxon>
        <taxon>Pseudomonadati</taxon>
        <taxon>Bacteroidota</taxon>
        <taxon>Flavobacteriia</taxon>
        <taxon>Flavobacteriales</taxon>
        <taxon>Flavobacteriaceae</taxon>
        <taxon>Psychroflexus</taxon>
    </lineage>
</organism>
<evidence type="ECO:0008006" key="3">
    <source>
        <dbReference type="Google" id="ProtNLM"/>
    </source>
</evidence>